<evidence type="ECO:0000313" key="2">
    <source>
        <dbReference type="EMBL" id="ETO36903.1"/>
    </source>
</evidence>
<comment type="caution">
    <text evidence="2">The sequence shown here is derived from an EMBL/GenBank/DDBJ whole genome shotgun (WGS) entry which is preliminary data.</text>
</comment>
<dbReference type="EMBL" id="ASPP01000163">
    <property type="protein sequence ID" value="ETO36903.1"/>
    <property type="molecule type" value="Genomic_DNA"/>
</dbReference>
<feature type="transmembrane region" description="Helical" evidence="1">
    <location>
        <begin position="13"/>
        <end position="34"/>
    </location>
</feature>
<organism evidence="2 3">
    <name type="scientific">Reticulomyxa filosa</name>
    <dbReference type="NCBI Taxonomy" id="46433"/>
    <lineage>
        <taxon>Eukaryota</taxon>
        <taxon>Sar</taxon>
        <taxon>Rhizaria</taxon>
        <taxon>Retaria</taxon>
        <taxon>Foraminifera</taxon>
        <taxon>Monothalamids</taxon>
        <taxon>Reticulomyxidae</taxon>
        <taxon>Reticulomyxa</taxon>
    </lineage>
</organism>
<dbReference type="PANTHER" id="PTHR48174">
    <property type="entry name" value="DUF946 FAMILY PROTEIN"/>
    <property type="match status" value="1"/>
</dbReference>
<feature type="non-terminal residue" evidence="2">
    <location>
        <position position="1"/>
    </location>
</feature>
<accession>X6PFP9</accession>
<keyword evidence="1" id="KW-0472">Membrane</keyword>
<keyword evidence="3" id="KW-1185">Reference proteome</keyword>
<dbReference type="AlphaFoldDB" id="X6PFP9"/>
<evidence type="ECO:0000256" key="1">
    <source>
        <dbReference type="SAM" id="Phobius"/>
    </source>
</evidence>
<sequence>IIRKIVFSKQKLVLIYIEQISAGFSVISFFLFCLKEKKTKMLYVLSILLTFSAALSADTSNLRKAELTAIRKLNWSFVETYAPFLYLDEEEQFRPSSVEFHLEHTKIGGQFPQYWTFPKEDVDDSTMLSWYYGQDVSTDSVPVYAFVLPEKNITGTIKTYEDLVKFYGNLSNTFVIQYNFFFPFNYGKKVMGAVTFGNHIGDIERYVAKENDTHPVVYAAQGSHGLYFEEGTHDYSGEAAISLNEYFVIGKKKKKKGISDVCSKGAEWKTWENVETTFPWEWHSKVGSGNVAATEWAGIQYLIYIYRWGSDSIGIAARDEWTFNVGPPGFLVSTYDDLLLTELFAEGNVSCQGDDDQLCPVPMGMYSSWPCLPGYQINTANITTTDGAACFLHPFGFGHDNCSFYFFFFYYIKK</sequence>
<proteinExistence type="predicted"/>
<name>X6PFP9_RETFI</name>
<dbReference type="OrthoDB" id="188042at2759"/>
<evidence type="ECO:0000313" key="3">
    <source>
        <dbReference type="Proteomes" id="UP000023152"/>
    </source>
</evidence>
<protein>
    <submittedName>
        <fullName evidence="2">Uncharacterized protein</fullName>
    </submittedName>
</protein>
<reference evidence="2 3" key="1">
    <citation type="journal article" date="2013" name="Curr. Biol.">
        <title>The Genome of the Foraminiferan Reticulomyxa filosa.</title>
        <authorList>
            <person name="Glockner G."/>
            <person name="Hulsmann N."/>
            <person name="Schleicher M."/>
            <person name="Noegel A.A."/>
            <person name="Eichinger L."/>
            <person name="Gallinger C."/>
            <person name="Pawlowski J."/>
            <person name="Sierra R."/>
            <person name="Euteneuer U."/>
            <person name="Pillet L."/>
            <person name="Moustafa A."/>
            <person name="Platzer M."/>
            <person name="Groth M."/>
            <person name="Szafranski K."/>
            <person name="Schliwa M."/>
        </authorList>
    </citation>
    <scope>NUCLEOTIDE SEQUENCE [LARGE SCALE GENOMIC DNA]</scope>
</reference>
<keyword evidence="1" id="KW-0812">Transmembrane</keyword>
<keyword evidence="1" id="KW-1133">Transmembrane helix</keyword>
<dbReference type="Proteomes" id="UP000023152">
    <property type="component" value="Unassembled WGS sequence"/>
</dbReference>
<dbReference type="PANTHER" id="PTHR48174:SF5">
    <property type="entry name" value="VACUOLAR PROTEIN SORTING-ASSOCIATED PROTEIN 62"/>
    <property type="match status" value="1"/>
</dbReference>
<gene>
    <name evidence="2" type="ORF">RFI_00159</name>
</gene>